<dbReference type="SUPFAM" id="SSF48371">
    <property type="entry name" value="ARM repeat"/>
    <property type="match status" value="1"/>
</dbReference>
<keyword evidence="2" id="KW-1185">Reference proteome</keyword>
<dbReference type="PANTHER" id="PTHR41291">
    <property type="entry name" value="DNA ALKYLATION REPAIR PROTEIN"/>
    <property type="match status" value="1"/>
</dbReference>
<protein>
    <submittedName>
        <fullName evidence="1">DNA alkylation repair protein</fullName>
    </submittedName>
</protein>
<name>A0A7K0KG37_9BACT</name>
<dbReference type="RefSeq" id="WP_154534475.1">
    <property type="nucleotide sequence ID" value="NZ_VUNG01000023.1"/>
</dbReference>
<reference evidence="1 2" key="1">
    <citation type="submission" date="2019-08" db="EMBL/GenBank/DDBJ databases">
        <title>In-depth cultivation of the pig gut microbiome towards novel bacterial diversity and tailored functional studies.</title>
        <authorList>
            <person name="Wylensek D."/>
            <person name="Hitch T.C.A."/>
            <person name="Clavel T."/>
        </authorList>
    </citation>
    <scope>NUCLEOTIDE SEQUENCE [LARGE SCALE GENOMIC DNA]</scope>
    <source>
        <strain evidence="1 2">LKV-178-WT-2A</strain>
    </source>
</reference>
<dbReference type="Pfam" id="PF08713">
    <property type="entry name" value="DNA_alkylation"/>
    <property type="match status" value="1"/>
</dbReference>
<gene>
    <name evidence="1" type="ORF">FYJ73_09435</name>
</gene>
<accession>A0A7K0KG37</accession>
<dbReference type="EMBL" id="VUNG01000023">
    <property type="protein sequence ID" value="MST84886.1"/>
    <property type="molecule type" value="Genomic_DNA"/>
</dbReference>
<organism evidence="1 2">
    <name type="scientific">Hallella mizrahii</name>
    <dbReference type="NCBI Taxonomy" id="2606637"/>
    <lineage>
        <taxon>Bacteria</taxon>
        <taxon>Pseudomonadati</taxon>
        <taxon>Bacteroidota</taxon>
        <taxon>Bacteroidia</taxon>
        <taxon>Bacteroidales</taxon>
        <taxon>Prevotellaceae</taxon>
        <taxon>Hallella</taxon>
    </lineage>
</organism>
<dbReference type="AlphaFoldDB" id="A0A7K0KG37"/>
<proteinExistence type="predicted"/>
<dbReference type="InterPro" id="IPR016024">
    <property type="entry name" value="ARM-type_fold"/>
</dbReference>
<evidence type="ECO:0000313" key="1">
    <source>
        <dbReference type="EMBL" id="MST84886.1"/>
    </source>
</evidence>
<dbReference type="PANTHER" id="PTHR41291:SF1">
    <property type="entry name" value="DNA ALKYLATION REPAIR PROTEIN"/>
    <property type="match status" value="1"/>
</dbReference>
<sequence length="206" mass="23550">MTTEEVQQKIKELKRSFRLVMNGPASQSMREKGLDYRLNWGVPVIQLKQMAKELGKDYDLAIALWKEDIRECKILATLVMPAQQMPQEVAEIWMEQTHTQEMAEMQALNVYQHVSYAPVIAYQWIARPEDVYQICGYDILGRLFMNGQEPNERGINEFLDQAATALQAPSLGVRHAALNAVLRFADLGVVYERMAHNALKKIGIDI</sequence>
<comment type="caution">
    <text evidence="1">The sequence shown here is derived from an EMBL/GenBank/DDBJ whole genome shotgun (WGS) entry which is preliminary data.</text>
</comment>
<dbReference type="Proteomes" id="UP000438914">
    <property type="component" value="Unassembled WGS sequence"/>
</dbReference>
<evidence type="ECO:0000313" key="2">
    <source>
        <dbReference type="Proteomes" id="UP000438914"/>
    </source>
</evidence>
<dbReference type="InterPro" id="IPR014825">
    <property type="entry name" value="DNA_alkylation"/>
</dbReference>